<dbReference type="Pfam" id="PF08239">
    <property type="entry name" value="SH3_3"/>
    <property type="match status" value="1"/>
</dbReference>
<dbReference type="SMART" id="SM00287">
    <property type="entry name" value="SH3b"/>
    <property type="match status" value="1"/>
</dbReference>
<keyword evidence="2" id="KW-1133">Transmembrane helix</keyword>
<feature type="region of interest" description="Disordered" evidence="1">
    <location>
        <begin position="47"/>
        <end position="92"/>
    </location>
</feature>
<evidence type="ECO:0000256" key="2">
    <source>
        <dbReference type="SAM" id="Phobius"/>
    </source>
</evidence>
<dbReference type="InterPro" id="IPR003646">
    <property type="entry name" value="SH3-like_bac-type"/>
</dbReference>
<feature type="domain" description="SH3b" evidence="3">
    <location>
        <begin position="91"/>
        <end position="158"/>
    </location>
</feature>
<evidence type="ECO:0000313" key="4">
    <source>
        <dbReference type="EMBL" id="EDX71993.1"/>
    </source>
</evidence>
<dbReference type="eggNOG" id="COG3103">
    <property type="taxonomic scope" value="Bacteria"/>
</dbReference>
<evidence type="ECO:0000259" key="3">
    <source>
        <dbReference type="SMART" id="SM00287"/>
    </source>
</evidence>
<keyword evidence="5" id="KW-1185">Reference proteome</keyword>
<gene>
    <name evidence="4" type="ORF">MC7420_5137</name>
</gene>
<protein>
    <submittedName>
        <fullName evidence="4">Bacterial SH3 domain family</fullName>
    </submittedName>
</protein>
<dbReference type="Gene3D" id="2.30.30.40">
    <property type="entry name" value="SH3 Domains"/>
    <property type="match status" value="1"/>
</dbReference>
<proteinExistence type="predicted"/>
<accession>B4W1J0</accession>
<name>B4W1J0_9CYAN</name>
<dbReference type="OrthoDB" id="573524at2"/>
<dbReference type="AlphaFoldDB" id="B4W1J0"/>
<dbReference type="HOGENOM" id="CLU_137425_0_0_3"/>
<dbReference type="Proteomes" id="UP000003835">
    <property type="component" value="Unassembled WGS sequence"/>
</dbReference>
<evidence type="ECO:0000313" key="5">
    <source>
        <dbReference type="Proteomes" id="UP000003835"/>
    </source>
</evidence>
<feature type="transmembrane region" description="Helical" evidence="2">
    <location>
        <begin position="6"/>
        <end position="32"/>
    </location>
</feature>
<feature type="compositionally biased region" description="Pro residues" evidence="1">
    <location>
        <begin position="71"/>
        <end position="81"/>
    </location>
</feature>
<dbReference type="RefSeq" id="WP_006105157.1">
    <property type="nucleotide sequence ID" value="NZ_DS989868.1"/>
</dbReference>
<dbReference type="STRING" id="118168.MC7420_5137"/>
<sequence length="158" mass="17067">MSLSGIAKFFIGFILGIAILLAGGGAVAYYFFTKLSVNPAKPIFAEEQQAKSPVKSPDSAKKPAQSAQKPKPSPSPTPSESPEPEELPPGAYEARVTWPEGLSLRDSPSLNANRIGGVAYNKEIIILKESDDQKWQRVRLSGSEQEGWVKAGNVERVE</sequence>
<keyword evidence="2" id="KW-0472">Membrane</keyword>
<dbReference type="EMBL" id="DS989868">
    <property type="protein sequence ID" value="EDX71993.1"/>
    <property type="molecule type" value="Genomic_DNA"/>
</dbReference>
<reference evidence="4 5" key="1">
    <citation type="submission" date="2008-07" db="EMBL/GenBank/DDBJ databases">
        <authorList>
            <person name="Tandeau de Marsac N."/>
            <person name="Ferriera S."/>
            <person name="Johnson J."/>
            <person name="Kravitz S."/>
            <person name="Beeson K."/>
            <person name="Sutton G."/>
            <person name="Rogers Y.-H."/>
            <person name="Friedman R."/>
            <person name="Frazier M."/>
            <person name="Venter J.C."/>
        </authorList>
    </citation>
    <scope>NUCLEOTIDE SEQUENCE [LARGE SCALE GENOMIC DNA]</scope>
    <source>
        <strain evidence="4 5">PCC 7420</strain>
    </source>
</reference>
<organism evidence="4 5">
    <name type="scientific">Coleofasciculus chthonoplastes PCC 7420</name>
    <dbReference type="NCBI Taxonomy" id="118168"/>
    <lineage>
        <taxon>Bacteria</taxon>
        <taxon>Bacillati</taxon>
        <taxon>Cyanobacteriota</taxon>
        <taxon>Cyanophyceae</taxon>
        <taxon>Coleofasciculales</taxon>
        <taxon>Coleofasciculaceae</taxon>
        <taxon>Coleofasciculus</taxon>
    </lineage>
</organism>
<keyword evidence="2" id="KW-0812">Transmembrane</keyword>
<evidence type="ECO:0000256" key="1">
    <source>
        <dbReference type="SAM" id="MobiDB-lite"/>
    </source>
</evidence>